<keyword evidence="3" id="KW-1185">Reference proteome</keyword>
<evidence type="ECO:0000313" key="3">
    <source>
        <dbReference type="Proteomes" id="UP000078486"/>
    </source>
</evidence>
<organism evidence="2 3">
    <name type="scientific">Termitidicoccus mucosus</name>
    <dbReference type="NCBI Taxonomy" id="1184151"/>
    <lineage>
        <taxon>Bacteria</taxon>
        <taxon>Pseudomonadati</taxon>
        <taxon>Verrucomicrobiota</taxon>
        <taxon>Opitutia</taxon>
        <taxon>Opitutales</taxon>
        <taxon>Opitutaceae</taxon>
        <taxon>Termitidicoccus</taxon>
    </lineage>
</organism>
<name>A0A178IQ70_9BACT</name>
<feature type="region of interest" description="Disordered" evidence="1">
    <location>
        <begin position="292"/>
        <end position="312"/>
    </location>
</feature>
<comment type="caution">
    <text evidence="2">The sequence shown here is derived from an EMBL/GenBank/DDBJ whole genome shotgun (WGS) entry which is preliminary data.</text>
</comment>
<feature type="region of interest" description="Disordered" evidence="1">
    <location>
        <begin position="189"/>
        <end position="225"/>
    </location>
</feature>
<dbReference type="Proteomes" id="UP000078486">
    <property type="component" value="Unassembled WGS sequence"/>
</dbReference>
<feature type="region of interest" description="Disordered" evidence="1">
    <location>
        <begin position="47"/>
        <end position="80"/>
    </location>
</feature>
<feature type="compositionally biased region" description="Low complexity" evidence="1">
    <location>
        <begin position="149"/>
        <end position="158"/>
    </location>
</feature>
<feature type="region of interest" description="Disordered" evidence="1">
    <location>
        <begin position="96"/>
        <end position="158"/>
    </location>
</feature>
<accession>A0A178IQ70</accession>
<dbReference type="EMBL" id="LRRQ01000025">
    <property type="protein sequence ID" value="OAM91497.1"/>
    <property type="molecule type" value="Genomic_DNA"/>
</dbReference>
<sequence length="312" mass="33082">MSATQGRSHACRHRGGSPPKFKSSRIISIIEQITLYDVETARASPVFTRTPDNTHRNKPSGTIYTSRESTTRRAKATLPVRTHSSTWVSLVVHTGTNSTSFADTPPADGAKDETRSKKASIRSASASFHSESSGETVTGKARSNNKSPSATGAAGVGATADAGAGATSAFDGSIFTGFAFTGASASFRNRAKRSRSISSTRSKLSAASPELPSRNSSYLRKRRDTAACSTAGGKSFIYTTPLPSPGNSGASPVSVTRGHSGNPACRTHFIKLDSIRDKHPFKVLWRGHRAHSTCRAENRRKPASGTKRKLSA</sequence>
<feature type="region of interest" description="Disordered" evidence="1">
    <location>
        <begin position="1"/>
        <end position="23"/>
    </location>
</feature>
<feature type="compositionally biased region" description="Low complexity" evidence="1">
    <location>
        <begin position="196"/>
        <end position="208"/>
    </location>
</feature>
<protein>
    <submittedName>
        <fullName evidence="2">Uncharacterized protein</fullName>
    </submittedName>
</protein>
<proteinExistence type="predicted"/>
<feature type="compositionally biased region" description="Polar residues" evidence="1">
    <location>
        <begin position="245"/>
        <end position="259"/>
    </location>
</feature>
<gene>
    <name evidence="2" type="ORF">AW736_02850</name>
</gene>
<feature type="compositionally biased region" description="Low complexity" evidence="1">
    <location>
        <begin position="121"/>
        <end position="133"/>
    </location>
</feature>
<dbReference type="AlphaFoldDB" id="A0A178IQ70"/>
<evidence type="ECO:0000256" key="1">
    <source>
        <dbReference type="SAM" id="MobiDB-lite"/>
    </source>
</evidence>
<reference evidence="2 3" key="1">
    <citation type="submission" date="2016-01" db="EMBL/GenBank/DDBJ databases">
        <title>High potential of lignocellulose degradation of a new Verrucomicrobia species.</title>
        <authorList>
            <person name="Wang Y."/>
            <person name="Shi Y."/>
            <person name="Qiu Z."/>
            <person name="Liu S."/>
            <person name="Yang H."/>
        </authorList>
    </citation>
    <scope>NUCLEOTIDE SEQUENCE [LARGE SCALE GENOMIC DNA]</scope>
    <source>
        <strain evidence="2 3">TSB47</strain>
    </source>
</reference>
<feature type="region of interest" description="Disordered" evidence="1">
    <location>
        <begin position="239"/>
        <end position="260"/>
    </location>
</feature>
<feature type="compositionally biased region" description="Polar residues" evidence="1">
    <location>
        <begin position="59"/>
        <end position="68"/>
    </location>
</feature>
<evidence type="ECO:0000313" key="2">
    <source>
        <dbReference type="EMBL" id="OAM91497.1"/>
    </source>
</evidence>